<evidence type="ECO:0000256" key="2">
    <source>
        <dbReference type="SAM" id="Coils"/>
    </source>
</evidence>
<dbReference type="Pfam" id="PF10211">
    <property type="entry name" value="Ax_dynein_light"/>
    <property type="match status" value="1"/>
</dbReference>
<dbReference type="InterPro" id="IPR052845">
    <property type="entry name" value="Axonemal_dynein_LC_domain"/>
</dbReference>
<accession>H2RSA2</accession>
<dbReference type="KEGG" id="tru:101076534"/>
<feature type="region of interest" description="Disordered" evidence="3">
    <location>
        <begin position="120"/>
        <end position="140"/>
    </location>
</feature>
<dbReference type="PANTHER" id="PTHR23052">
    <property type="entry name" value="AXONEMAL DYNEIN LIGHT CHAIN DOMAIN-CONTAINING PROTEIN 1"/>
    <property type="match status" value="1"/>
</dbReference>
<reference evidence="4" key="3">
    <citation type="submission" date="2025-09" db="UniProtKB">
        <authorList>
            <consortium name="Ensembl"/>
        </authorList>
    </citation>
    <scope>IDENTIFICATION</scope>
</reference>
<dbReference type="AlphaFoldDB" id="H2RSA2"/>
<dbReference type="OrthoDB" id="1927454at2759"/>
<dbReference type="RefSeq" id="XP_029684145.1">
    <property type="nucleotide sequence ID" value="XM_029828285.1"/>
</dbReference>
<dbReference type="Ensembl" id="ENSTRUT00000003036.3">
    <property type="protein sequence ID" value="ENSTRUP00000003018.3"/>
    <property type="gene ID" value="ENSTRUG00000001309.3"/>
</dbReference>
<evidence type="ECO:0000256" key="1">
    <source>
        <dbReference type="ARBA" id="ARBA00023054"/>
    </source>
</evidence>
<feature type="coiled-coil region" evidence="2">
    <location>
        <begin position="904"/>
        <end position="945"/>
    </location>
</feature>
<dbReference type="GO" id="GO:0005737">
    <property type="term" value="C:cytoplasm"/>
    <property type="evidence" value="ECO:0007669"/>
    <property type="project" value="UniProtKB-ARBA"/>
</dbReference>
<evidence type="ECO:0000313" key="5">
    <source>
        <dbReference type="Proteomes" id="UP000005226"/>
    </source>
</evidence>
<reference evidence="4 5" key="1">
    <citation type="journal article" date="2011" name="Genome Biol. Evol.">
        <title>Integration of the genetic map and genome assembly of fugu facilitates insights into distinct features of genome evolution in teleosts and mammals.</title>
        <authorList>
            <person name="Kai W."/>
            <person name="Kikuchi K."/>
            <person name="Tohari S."/>
            <person name="Chew A.K."/>
            <person name="Tay A."/>
            <person name="Fujiwara A."/>
            <person name="Hosoya S."/>
            <person name="Suetake H."/>
            <person name="Naruse K."/>
            <person name="Brenner S."/>
            <person name="Suzuki Y."/>
            <person name="Venkatesh B."/>
        </authorList>
    </citation>
    <scope>NUCLEOTIDE SEQUENCE [LARGE SCALE GENOMIC DNA]</scope>
</reference>
<dbReference type="PANTHER" id="PTHR23052:SF1">
    <property type="entry name" value="AXONEMAL DYNEIN LIGHT CHAIN DOMAIN-CONTAINING PROTEIN 1"/>
    <property type="match status" value="1"/>
</dbReference>
<feature type="compositionally biased region" description="Pro residues" evidence="3">
    <location>
        <begin position="960"/>
        <end position="971"/>
    </location>
</feature>
<reference evidence="4" key="2">
    <citation type="submission" date="2025-08" db="UniProtKB">
        <authorList>
            <consortium name="Ensembl"/>
        </authorList>
    </citation>
    <scope>IDENTIFICATION</scope>
</reference>
<dbReference type="Proteomes" id="UP000005226">
    <property type="component" value="Chromosome 20"/>
</dbReference>
<dbReference type="GeneID" id="101076534"/>
<dbReference type="eggNOG" id="ENOG502QSV4">
    <property type="taxonomic scope" value="Eukaryota"/>
</dbReference>
<name>H2RSA2_TAKRU</name>
<gene>
    <name evidence="4" type="primary">axdnd1</name>
</gene>
<dbReference type="CTD" id="126859"/>
<dbReference type="FunCoup" id="H2RSA2">
    <property type="interactions" value="183"/>
</dbReference>
<dbReference type="OMA" id="KKECYEW"/>
<feature type="compositionally biased region" description="Polar residues" evidence="3">
    <location>
        <begin position="1"/>
        <end position="14"/>
    </location>
</feature>
<protein>
    <submittedName>
        <fullName evidence="4">Axonemal dynein light chain domain containing 1</fullName>
    </submittedName>
</protein>
<sequence>MSRSVRASSAPGSSRSDRVLGRRAAELISPEPAMSRNTQLPPVINQTVPDELLLSLSSVSGPGAHQRHCKGCGLRRPDAVWHHSLGRKKYKFFLEQPTSLTGAGRDISFLCDAVVSHKKTTPLPPLTDRSGAGSRENSGVSESLIPEEYRVVKNKGLQSLEFYEDAFTVQLQDEEQKLHVFPSLRPSGRLEVVQLIKMMDNMLLKAGVEQQSEELTELSQMESLLELVQAEQNIYSIVFHEVIRQVTVNCAERGQLLAKLRQHYQSLLERIPRCLKALHTEAVAQRVLNRRLAEEIGRIRTSFQQLSTALSRIREHDDFVSQQTEEAHQHLAGALEQAQTNSDVVQGYHELYELHRTRLETQLLHMMKDRDCWIQLSVSLAKKIISTKKLHMIKQLHISEQSWFKAAEHCSLYLASMDSQDLNVITELNDQWKEQLVAFMSKLESAEHVQCEQMSIIHQGIIQWLNFCNTQKRCPDPKCEPTSLENMNADLQQWVNMLALHCECYQGETLLGYQEMLAELDRVQKRCLSLSLQLFRRHPTPDGEPPAGQQAFSELDGFLSELLKQLDTRVSGENGVYRQITSLLGQMESWISKFDASISRPETMSVSDWLNLEKALQSWQSSVEKVLQNFSCLLPEETVDVNNPDTSTEIEKVFAKMQDCTTSLFNLSDGENQRLSEEVSSLHMTQTQWMLSLLLFVVPDHSEVQHLEHGEHCFEDISPHTLDEEAKYLIKKLGHLSSYLTSSCKLILEEEALQHPHESEKEMNELRKLQTDCSEWVETCLILLAGLQRGPPEGQTDAHGNCEDASCSHGPALPVDSSCQALINKDGLNEPVTDNTVNGDTEAGLTEDELKDGETIVVKMIGCDGDVTQRKLGEDRVHLSGTKDSVVSPVTDEAQKAFDDLSTVRLLQQELLDSEMRVQSAEQRALKAEEALQSALVKIQDLERHLQGRSSLISEEKTETPPPSAPAPTPSTPTRKLTAEAKTMSGTKKTKRNKFSWSQK</sequence>
<keyword evidence="5" id="KW-1185">Reference proteome</keyword>
<dbReference type="InterPro" id="IPR019347">
    <property type="entry name" value="Axonemal_dynein_light_chain"/>
</dbReference>
<proteinExistence type="predicted"/>
<feature type="region of interest" description="Disordered" evidence="3">
    <location>
        <begin position="951"/>
        <end position="1000"/>
    </location>
</feature>
<keyword evidence="1 2" id="KW-0175">Coiled coil</keyword>
<evidence type="ECO:0000313" key="4">
    <source>
        <dbReference type="Ensembl" id="ENSTRUP00000003018.3"/>
    </source>
</evidence>
<organism evidence="4 5">
    <name type="scientific">Takifugu rubripes</name>
    <name type="common">Japanese pufferfish</name>
    <name type="synonym">Fugu rubripes</name>
    <dbReference type="NCBI Taxonomy" id="31033"/>
    <lineage>
        <taxon>Eukaryota</taxon>
        <taxon>Metazoa</taxon>
        <taxon>Chordata</taxon>
        <taxon>Craniata</taxon>
        <taxon>Vertebrata</taxon>
        <taxon>Euteleostomi</taxon>
        <taxon>Actinopterygii</taxon>
        <taxon>Neopterygii</taxon>
        <taxon>Teleostei</taxon>
        <taxon>Neoteleostei</taxon>
        <taxon>Acanthomorphata</taxon>
        <taxon>Eupercaria</taxon>
        <taxon>Tetraodontiformes</taxon>
        <taxon>Tetradontoidea</taxon>
        <taxon>Tetraodontidae</taxon>
        <taxon>Takifugu</taxon>
    </lineage>
</organism>
<evidence type="ECO:0000256" key="3">
    <source>
        <dbReference type="SAM" id="MobiDB-lite"/>
    </source>
</evidence>
<dbReference type="InParanoid" id="H2RSA2"/>
<feature type="region of interest" description="Disordered" evidence="3">
    <location>
        <begin position="1"/>
        <end position="20"/>
    </location>
</feature>
<dbReference type="GeneTree" id="ENSGT00390000005554"/>